<evidence type="ECO:0000256" key="3">
    <source>
        <dbReference type="ARBA" id="ARBA00022452"/>
    </source>
</evidence>
<evidence type="ECO:0000313" key="16">
    <source>
        <dbReference type="Proteomes" id="UP000765845"/>
    </source>
</evidence>
<organism evidence="15 16">
    <name type="scientific">Spongiibacter thalassae</name>
    <dbReference type="NCBI Taxonomy" id="2721624"/>
    <lineage>
        <taxon>Bacteria</taxon>
        <taxon>Pseudomonadati</taxon>
        <taxon>Pseudomonadota</taxon>
        <taxon>Gammaproteobacteria</taxon>
        <taxon>Cellvibrionales</taxon>
        <taxon>Spongiibacteraceae</taxon>
        <taxon>Spongiibacter</taxon>
    </lineage>
</organism>
<evidence type="ECO:0000256" key="8">
    <source>
        <dbReference type="ARBA" id="ARBA00023077"/>
    </source>
</evidence>
<sequence>MHNINNKRHMGKCSMPMSSRVASKSIKNLINTSAIFAAPFLAGNMAYAEGDEKEKVKSKKGFEEVVVVARRVEESLQSVPLAVTNISAQDIESRGISSGTDLSAVVPSLSVHQGGLAQPPRFALRGIKSGVTSYFAEIPVRNNEIEFQLWDVSSIQAITGPQGTLFGRNSTGGAILFVPQKPTDNFEGYLKAKGGSYNYREGEGTLNIPVSDSFKMRMGGQARYRDGLVENESGPDLNTLDRQNYRLSLAWEPSETLSNVTVMNYTERDEHPGVQINQDGPVAQQPTGIVRLLYTPIFYQQYLDEQEERGQRSADLPYPHTSNDTRFSLSNILSIDMGSSTLRYLTGYGKSREDVFASIMSIPLPVVVGGVDINTRLITQELQILGSAFDDKVDYQTGIYYAHELRDSYAQLLAAEPALGDIYQPEVNDPIDEDSAEIVHYIAPDISKAIYGQITYHATSELSLTGGIRYTQDKAKGRFSSYSGGDCALDESDESVDQENCVQTISDEFSAITYNLSADYSFNPDVIVYATTRKGYTSGGFNFDAEEEFRSYRPEHLYDIEMGLKGTWEPFGIPVRSNIATFYSKYEDILRGVTVETSNGRPHKIVLNAAEATLYGGQIELSVRPTSSLSFTANYGYLQSKYDEFVNPVVGDASGNSFAQAPEHTFSLITGYAVNTSAGFLSASVNYEYVSSTYSDDNNEGIEEAELPAYDIWGARLDWKGIFGSGFDAAVYGKNLSDKLYRLNTQVAAPLGTVTNVYGDPRTYGVELKYNFGD</sequence>
<dbReference type="Pfam" id="PF07715">
    <property type="entry name" value="Plug"/>
    <property type="match status" value="1"/>
</dbReference>
<keyword evidence="2 11" id="KW-0813">Transport</keyword>
<evidence type="ECO:0000256" key="11">
    <source>
        <dbReference type="PROSITE-ProRule" id="PRU01360"/>
    </source>
</evidence>
<keyword evidence="4" id="KW-0410">Iron transport</keyword>
<keyword evidence="10 11" id="KW-0998">Cell outer membrane</keyword>
<feature type="domain" description="TonB-dependent receptor plug" evidence="14">
    <location>
        <begin position="76"/>
        <end position="174"/>
    </location>
</feature>
<dbReference type="PROSITE" id="PS52016">
    <property type="entry name" value="TONB_DEPENDENT_REC_3"/>
    <property type="match status" value="1"/>
</dbReference>
<keyword evidence="8 12" id="KW-0798">TonB box</keyword>
<dbReference type="PANTHER" id="PTHR32552">
    <property type="entry name" value="FERRICHROME IRON RECEPTOR-RELATED"/>
    <property type="match status" value="1"/>
</dbReference>
<comment type="subcellular location">
    <subcellularLocation>
        <location evidence="1 11">Cell outer membrane</location>
        <topology evidence="1 11">Multi-pass membrane protein</topology>
    </subcellularLocation>
</comment>
<comment type="caution">
    <text evidence="15">The sequence shown here is derived from an EMBL/GenBank/DDBJ whole genome shotgun (WGS) entry which is preliminary data.</text>
</comment>
<accession>A0ABX1GBL7</accession>
<keyword evidence="16" id="KW-1185">Reference proteome</keyword>
<protein>
    <submittedName>
        <fullName evidence="15">TonB-dependent receptor</fullName>
    </submittedName>
</protein>
<dbReference type="Pfam" id="PF00593">
    <property type="entry name" value="TonB_dep_Rec_b-barrel"/>
    <property type="match status" value="1"/>
</dbReference>
<keyword evidence="3 11" id="KW-1134">Transmembrane beta strand</keyword>
<evidence type="ECO:0000256" key="12">
    <source>
        <dbReference type="RuleBase" id="RU003357"/>
    </source>
</evidence>
<dbReference type="InterPro" id="IPR036942">
    <property type="entry name" value="Beta-barrel_TonB_sf"/>
</dbReference>
<dbReference type="PANTHER" id="PTHR32552:SF81">
    <property type="entry name" value="TONB-DEPENDENT OUTER MEMBRANE RECEPTOR"/>
    <property type="match status" value="1"/>
</dbReference>
<keyword evidence="6" id="KW-0408">Iron</keyword>
<dbReference type="InterPro" id="IPR000531">
    <property type="entry name" value="Beta-barrel_TonB"/>
</dbReference>
<dbReference type="SUPFAM" id="SSF56935">
    <property type="entry name" value="Porins"/>
    <property type="match status" value="1"/>
</dbReference>
<evidence type="ECO:0000259" key="14">
    <source>
        <dbReference type="Pfam" id="PF07715"/>
    </source>
</evidence>
<evidence type="ECO:0000256" key="7">
    <source>
        <dbReference type="ARBA" id="ARBA00023065"/>
    </source>
</evidence>
<dbReference type="Proteomes" id="UP000765845">
    <property type="component" value="Unassembled WGS sequence"/>
</dbReference>
<evidence type="ECO:0000256" key="4">
    <source>
        <dbReference type="ARBA" id="ARBA00022496"/>
    </source>
</evidence>
<dbReference type="InterPro" id="IPR012910">
    <property type="entry name" value="Plug_dom"/>
</dbReference>
<dbReference type="RefSeq" id="WP_168449057.1">
    <property type="nucleotide sequence ID" value="NZ_JAAWWK010000001.1"/>
</dbReference>
<evidence type="ECO:0000256" key="10">
    <source>
        <dbReference type="ARBA" id="ARBA00023237"/>
    </source>
</evidence>
<gene>
    <name evidence="15" type="ORF">HCU74_03795</name>
</gene>
<keyword evidence="5 11" id="KW-0812">Transmembrane</keyword>
<evidence type="ECO:0000313" key="15">
    <source>
        <dbReference type="EMBL" id="NKI16540.1"/>
    </source>
</evidence>
<evidence type="ECO:0000256" key="2">
    <source>
        <dbReference type="ARBA" id="ARBA00022448"/>
    </source>
</evidence>
<keyword evidence="7" id="KW-0406">Ion transport</keyword>
<name>A0ABX1GBL7_9GAMM</name>
<comment type="similarity">
    <text evidence="11 12">Belongs to the TonB-dependent receptor family.</text>
</comment>
<feature type="domain" description="TonB-dependent receptor-like beta-barrel" evidence="13">
    <location>
        <begin position="293"/>
        <end position="736"/>
    </location>
</feature>
<keyword evidence="15" id="KW-0675">Receptor</keyword>
<evidence type="ECO:0000256" key="9">
    <source>
        <dbReference type="ARBA" id="ARBA00023136"/>
    </source>
</evidence>
<proteinExistence type="inferred from homology"/>
<evidence type="ECO:0000256" key="1">
    <source>
        <dbReference type="ARBA" id="ARBA00004571"/>
    </source>
</evidence>
<dbReference type="Gene3D" id="2.40.170.20">
    <property type="entry name" value="TonB-dependent receptor, beta-barrel domain"/>
    <property type="match status" value="1"/>
</dbReference>
<evidence type="ECO:0000256" key="5">
    <source>
        <dbReference type="ARBA" id="ARBA00022692"/>
    </source>
</evidence>
<evidence type="ECO:0000256" key="6">
    <source>
        <dbReference type="ARBA" id="ARBA00023004"/>
    </source>
</evidence>
<keyword evidence="9 11" id="KW-0472">Membrane</keyword>
<dbReference type="EMBL" id="JAAWWK010000001">
    <property type="protein sequence ID" value="NKI16540.1"/>
    <property type="molecule type" value="Genomic_DNA"/>
</dbReference>
<reference evidence="15 16" key="1">
    <citation type="submission" date="2020-04" db="EMBL/GenBank/DDBJ databases">
        <authorList>
            <person name="Yoon J."/>
        </authorList>
    </citation>
    <scope>NUCLEOTIDE SEQUENCE [LARGE SCALE GENOMIC DNA]</scope>
    <source>
        <strain evidence="15 16">KMU-166</strain>
    </source>
</reference>
<dbReference type="InterPro" id="IPR039426">
    <property type="entry name" value="TonB-dep_rcpt-like"/>
</dbReference>
<evidence type="ECO:0000259" key="13">
    <source>
        <dbReference type="Pfam" id="PF00593"/>
    </source>
</evidence>